<name>A0A2B3TP64_BACCE</name>
<dbReference type="AlphaFoldDB" id="A0A2B3TP64"/>
<dbReference type="Gene3D" id="1.10.10.2910">
    <property type="match status" value="1"/>
</dbReference>
<dbReference type="InterPro" id="IPR052345">
    <property type="entry name" value="Rad_response_metalloprotease"/>
</dbReference>
<dbReference type="PANTHER" id="PTHR43236:SF1">
    <property type="entry name" value="BLL7220 PROTEIN"/>
    <property type="match status" value="1"/>
</dbReference>
<reference evidence="2 3" key="1">
    <citation type="submission" date="2017-09" db="EMBL/GenBank/DDBJ databases">
        <title>Large-scale bioinformatics analysis of Bacillus genomes uncovers conserved roles of natural products in bacterial physiology.</title>
        <authorList>
            <consortium name="Agbiome Team Llc"/>
            <person name="Bleich R.M."/>
            <person name="Grubbs K.J."/>
            <person name="Santa Maria K.C."/>
            <person name="Allen S.E."/>
            <person name="Farag S."/>
            <person name="Shank E.A."/>
            <person name="Bowers A."/>
        </authorList>
    </citation>
    <scope>NUCLEOTIDE SEQUENCE [LARGE SCALE GENOMIC DNA]</scope>
    <source>
        <strain evidence="2 3">AFS061806</strain>
    </source>
</reference>
<protein>
    <recommendedName>
        <fullName evidence="1">IrrE N-terminal-like domain-containing protein</fullName>
    </recommendedName>
</protein>
<dbReference type="Proteomes" id="UP000224076">
    <property type="component" value="Unassembled WGS sequence"/>
</dbReference>
<proteinExistence type="predicted"/>
<feature type="domain" description="IrrE N-terminal-like" evidence="1">
    <location>
        <begin position="25"/>
        <end position="116"/>
    </location>
</feature>
<sequence length="158" mass="18481">MKFVIRDLVQQLCTKHNTTNPYELADCLKIHVLTWDLHEEINGFYKYEKRNRFIVINTNLSPSMQRTVCAHELGHAVLHTHANTPFLRKNTFFSVDKLEIEANTFAALLLIDKKTIQPGDTKACIAYKNNIPVELLEFYKPYSKEMRHYNFAFSDNQS</sequence>
<evidence type="ECO:0000313" key="2">
    <source>
        <dbReference type="EMBL" id="PFU37083.1"/>
    </source>
</evidence>
<gene>
    <name evidence="2" type="ORF">COK86_30165</name>
</gene>
<evidence type="ECO:0000313" key="3">
    <source>
        <dbReference type="Proteomes" id="UP000224076"/>
    </source>
</evidence>
<dbReference type="EMBL" id="NVDG01000111">
    <property type="protein sequence ID" value="PFU37083.1"/>
    <property type="molecule type" value="Genomic_DNA"/>
</dbReference>
<comment type="caution">
    <text evidence="2">The sequence shown here is derived from an EMBL/GenBank/DDBJ whole genome shotgun (WGS) entry which is preliminary data.</text>
</comment>
<evidence type="ECO:0000259" key="1">
    <source>
        <dbReference type="Pfam" id="PF06114"/>
    </source>
</evidence>
<organism evidence="2 3">
    <name type="scientific">Bacillus cereus</name>
    <dbReference type="NCBI Taxonomy" id="1396"/>
    <lineage>
        <taxon>Bacteria</taxon>
        <taxon>Bacillati</taxon>
        <taxon>Bacillota</taxon>
        <taxon>Bacilli</taxon>
        <taxon>Bacillales</taxon>
        <taxon>Bacillaceae</taxon>
        <taxon>Bacillus</taxon>
        <taxon>Bacillus cereus group</taxon>
    </lineage>
</organism>
<dbReference type="PANTHER" id="PTHR43236">
    <property type="entry name" value="ANTITOXIN HIGA1"/>
    <property type="match status" value="1"/>
</dbReference>
<dbReference type="Pfam" id="PF06114">
    <property type="entry name" value="Peptidase_M78"/>
    <property type="match status" value="1"/>
</dbReference>
<dbReference type="InterPro" id="IPR010359">
    <property type="entry name" value="IrrE_HExxH"/>
</dbReference>
<dbReference type="RefSeq" id="WP_098666534.1">
    <property type="nucleotide sequence ID" value="NZ_NVDG01000111.1"/>
</dbReference>
<accession>A0A2B3TP64</accession>